<feature type="transmembrane region" description="Helical" evidence="6">
    <location>
        <begin position="166"/>
        <end position="196"/>
    </location>
</feature>
<feature type="transmembrane region" description="Helical" evidence="6">
    <location>
        <begin position="48"/>
        <end position="67"/>
    </location>
</feature>
<protein>
    <submittedName>
        <fullName evidence="7">Prenyltransferase</fullName>
    </submittedName>
</protein>
<gene>
    <name evidence="7" type="ORF">J3998_03940</name>
</gene>
<sequence>MNISQIKPVLMSTRPNFLVLSISVLLLASALSLHSINLGISNNIAFNWFDFGLLLIVFLSAHAAVNLRNEIDDSRSGLDMITTKTPFSGGTGGLLDSVAAINLAEKVFWILTLLVVLSGIYFIFSFSLLLIPLGLVGLVLIYFYTTHITAFPWLCWFAAGLGFGPIMLFGAFTVLIGSFVLSLPAMIASLIVFIWVNNLLLLNQIPDIHADRQIGRFNLWMRYGIGVKWLFYVSQIVSVGLIYVFAQSLQIPLINWALLWGIAMLWMVVYFEKWLKTLPRQAIADIQKGGLVLSQENLTNLRPILAMNVIINLLLPLSLALLLSF</sequence>
<evidence type="ECO:0000256" key="4">
    <source>
        <dbReference type="ARBA" id="ARBA00022989"/>
    </source>
</evidence>
<dbReference type="PANTHER" id="PTHR13929">
    <property type="entry name" value="1,4-DIHYDROXY-2-NAPHTHOATE OCTAPRENYLTRANSFERASE"/>
    <property type="match status" value="1"/>
</dbReference>
<comment type="subcellular location">
    <subcellularLocation>
        <location evidence="1">Membrane</location>
        <topology evidence="1">Multi-pass membrane protein</topology>
    </subcellularLocation>
</comment>
<dbReference type="RefSeq" id="WP_208148161.1">
    <property type="nucleotide sequence ID" value="NZ_JAGETV010000004.1"/>
</dbReference>
<feature type="transmembrane region" description="Helical" evidence="6">
    <location>
        <begin position="107"/>
        <end position="133"/>
    </location>
</feature>
<evidence type="ECO:0000256" key="1">
    <source>
        <dbReference type="ARBA" id="ARBA00004141"/>
    </source>
</evidence>
<dbReference type="PANTHER" id="PTHR13929:SF0">
    <property type="entry name" value="UBIA PRENYLTRANSFERASE DOMAIN-CONTAINING PROTEIN 1"/>
    <property type="match status" value="1"/>
</dbReference>
<feature type="transmembrane region" description="Helical" evidence="6">
    <location>
        <begin position="229"/>
        <end position="246"/>
    </location>
</feature>
<dbReference type="Proteomes" id="UP000664835">
    <property type="component" value="Unassembled WGS sequence"/>
</dbReference>
<dbReference type="EMBL" id="JAGETV010000004">
    <property type="protein sequence ID" value="MBO1926717.1"/>
    <property type="molecule type" value="Genomic_DNA"/>
</dbReference>
<keyword evidence="4 6" id="KW-1133">Transmembrane helix</keyword>
<keyword evidence="2" id="KW-0808">Transferase</keyword>
<dbReference type="InterPro" id="IPR026046">
    <property type="entry name" value="UBIAD1"/>
</dbReference>
<keyword evidence="5 6" id="KW-0472">Membrane</keyword>
<organism evidence="7 8">
    <name type="scientific">Thiomicrorhabdus marina</name>
    <dbReference type="NCBI Taxonomy" id="2818442"/>
    <lineage>
        <taxon>Bacteria</taxon>
        <taxon>Pseudomonadati</taxon>
        <taxon>Pseudomonadota</taxon>
        <taxon>Gammaproteobacteria</taxon>
        <taxon>Thiotrichales</taxon>
        <taxon>Piscirickettsiaceae</taxon>
        <taxon>Thiomicrorhabdus</taxon>
    </lineage>
</organism>
<dbReference type="Pfam" id="PF01040">
    <property type="entry name" value="UbiA"/>
    <property type="match status" value="1"/>
</dbReference>
<evidence type="ECO:0000256" key="5">
    <source>
        <dbReference type="ARBA" id="ARBA00023136"/>
    </source>
</evidence>
<dbReference type="InterPro" id="IPR000537">
    <property type="entry name" value="UbiA_prenyltransferase"/>
</dbReference>
<evidence type="ECO:0000256" key="3">
    <source>
        <dbReference type="ARBA" id="ARBA00022692"/>
    </source>
</evidence>
<evidence type="ECO:0000313" key="7">
    <source>
        <dbReference type="EMBL" id="MBO1926717.1"/>
    </source>
</evidence>
<evidence type="ECO:0000256" key="2">
    <source>
        <dbReference type="ARBA" id="ARBA00022679"/>
    </source>
</evidence>
<proteinExistence type="predicted"/>
<name>A0ABS3Q324_9GAMM</name>
<evidence type="ECO:0000313" key="8">
    <source>
        <dbReference type="Proteomes" id="UP000664835"/>
    </source>
</evidence>
<keyword evidence="3 6" id="KW-0812">Transmembrane</keyword>
<feature type="transmembrane region" description="Helical" evidence="6">
    <location>
        <begin position="304"/>
        <end position="323"/>
    </location>
</feature>
<accession>A0ABS3Q324</accession>
<comment type="caution">
    <text evidence="7">The sequence shown here is derived from an EMBL/GenBank/DDBJ whole genome shotgun (WGS) entry which is preliminary data.</text>
</comment>
<feature type="transmembrane region" description="Helical" evidence="6">
    <location>
        <begin position="253"/>
        <end position="271"/>
    </location>
</feature>
<reference evidence="7 8" key="1">
    <citation type="submission" date="2021-03" db="EMBL/GenBank/DDBJ databases">
        <title>Thiomicrorhabdus sp.nov.,novel sulfur-oxidizing bacteria isolated from coastal sediment.</title>
        <authorList>
            <person name="Liu X."/>
        </authorList>
    </citation>
    <scope>NUCLEOTIDE SEQUENCE [LARGE SCALE GENOMIC DNA]</scope>
    <source>
        <strain evidence="7 8">6S2-11</strain>
    </source>
</reference>
<evidence type="ECO:0000256" key="6">
    <source>
        <dbReference type="SAM" id="Phobius"/>
    </source>
</evidence>
<dbReference type="CDD" id="cd13962">
    <property type="entry name" value="PT_UbiA_UBIAD1"/>
    <property type="match status" value="1"/>
</dbReference>
<keyword evidence="8" id="KW-1185">Reference proteome</keyword>